<feature type="transmembrane region" description="Helical" evidence="9">
    <location>
        <begin position="475"/>
        <end position="496"/>
    </location>
</feature>
<dbReference type="CDD" id="cd17323">
    <property type="entry name" value="MFS_Tpo1_MDR_like"/>
    <property type="match status" value="1"/>
</dbReference>
<dbReference type="Proteomes" id="UP000024376">
    <property type="component" value="Unassembled WGS sequence"/>
</dbReference>
<feature type="compositionally biased region" description="Polar residues" evidence="8">
    <location>
        <begin position="45"/>
        <end position="62"/>
    </location>
</feature>
<dbReference type="Pfam" id="PF07690">
    <property type="entry name" value="MFS_1"/>
    <property type="match status" value="1"/>
</dbReference>
<evidence type="ECO:0000256" key="8">
    <source>
        <dbReference type="SAM" id="MobiDB-lite"/>
    </source>
</evidence>
<dbReference type="PANTHER" id="PTHR23502">
    <property type="entry name" value="MAJOR FACILITATOR SUPERFAMILY"/>
    <property type="match status" value="1"/>
</dbReference>
<keyword evidence="4" id="KW-1003">Cell membrane</keyword>
<evidence type="ECO:0000256" key="7">
    <source>
        <dbReference type="ARBA" id="ARBA00023136"/>
    </source>
</evidence>
<feature type="transmembrane region" description="Helical" evidence="9">
    <location>
        <begin position="256"/>
        <end position="280"/>
    </location>
</feature>
<evidence type="ECO:0000259" key="10">
    <source>
        <dbReference type="PROSITE" id="PS50850"/>
    </source>
</evidence>
<feature type="transmembrane region" description="Helical" evidence="9">
    <location>
        <begin position="366"/>
        <end position="384"/>
    </location>
</feature>
<evidence type="ECO:0000256" key="5">
    <source>
        <dbReference type="ARBA" id="ARBA00022692"/>
    </source>
</evidence>
<dbReference type="EMBL" id="KI911152">
    <property type="protein sequence ID" value="ETS00487.1"/>
    <property type="molecule type" value="Genomic_DNA"/>
</dbReference>
<evidence type="ECO:0000256" key="2">
    <source>
        <dbReference type="ARBA" id="ARBA00004236"/>
    </source>
</evidence>
<dbReference type="SUPFAM" id="SSF103473">
    <property type="entry name" value="MFS general substrate transporter"/>
    <property type="match status" value="1"/>
</dbReference>
<dbReference type="InterPro" id="IPR020846">
    <property type="entry name" value="MFS_dom"/>
</dbReference>
<dbReference type="InterPro" id="IPR036259">
    <property type="entry name" value="MFS_trans_sf"/>
</dbReference>
<evidence type="ECO:0000313" key="12">
    <source>
        <dbReference type="Proteomes" id="UP000024376"/>
    </source>
</evidence>
<accession>A0A024S8H6</accession>
<feature type="transmembrane region" description="Helical" evidence="9">
    <location>
        <begin position="508"/>
        <end position="529"/>
    </location>
</feature>
<feature type="transmembrane region" description="Helical" evidence="9">
    <location>
        <begin position="199"/>
        <end position="216"/>
    </location>
</feature>
<dbReference type="OrthoDB" id="3936150at2759"/>
<dbReference type="PROSITE" id="PS50850">
    <property type="entry name" value="MFS"/>
    <property type="match status" value="1"/>
</dbReference>
<name>A0A024S8H6_HYPJR</name>
<feature type="domain" description="Major facilitator superfamily (MFS) profile" evidence="10">
    <location>
        <begin position="133"/>
        <end position="564"/>
    </location>
</feature>
<keyword evidence="7 9" id="KW-0472">Membrane</keyword>
<dbReference type="PANTHER" id="PTHR23502:SF47">
    <property type="entry name" value="MAJOR FACILITATOR SUPERFAMILY (MFS) PROFILE DOMAIN-CONTAINING PROTEIN-RELATED"/>
    <property type="match status" value="1"/>
</dbReference>
<feature type="region of interest" description="Disordered" evidence="8">
    <location>
        <begin position="16"/>
        <end position="78"/>
    </location>
</feature>
<gene>
    <name evidence="11" type="ORF">M419DRAFT_83425</name>
</gene>
<proteinExistence type="inferred from homology"/>
<feature type="transmembrane region" description="Helical" evidence="9">
    <location>
        <begin position="131"/>
        <end position="150"/>
    </location>
</feature>
<evidence type="ECO:0000256" key="4">
    <source>
        <dbReference type="ARBA" id="ARBA00022475"/>
    </source>
</evidence>
<dbReference type="KEGG" id="trr:M419DRAFT_83425"/>
<organism evidence="11 12">
    <name type="scientific">Hypocrea jecorina (strain ATCC 56765 / BCRC 32924 / NRRL 11460 / Rut C-30)</name>
    <name type="common">Trichoderma reesei</name>
    <dbReference type="NCBI Taxonomy" id="1344414"/>
    <lineage>
        <taxon>Eukaryota</taxon>
        <taxon>Fungi</taxon>
        <taxon>Dikarya</taxon>
        <taxon>Ascomycota</taxon>
        <taxon>Pezizomycotina</taxon>
        <taxon>Sordariomycetes</taxon>
        <taxon>Hypocreomycetidae</taxon>
        <taxon>Hypocreales</taxon>
        <taxon>Hypocreaceae</taxon>
        <taxon>Trichoderma</taxon>
    </lineage>
</organism>
<reference evidence="12" key="1">
    <citation type="journal article" date="2013" name="Ind. Biotechnol.">
        <title>Comparative genomics analysis of Trichoderma reesei strains.</title>
        <authorList>
            <person name="Koike H."/>
            <person name="Aerts A."/>
            <person name="LaButti K."/>
            <person name="Grigoriev I.V."/>
            <person name="Baker S.E."/>
        </authorList>
    </citation>
    <scope>NUCLEOTIDE SEQUENCE [LARGE SCALE GENOMIC DNA]</scope>
    <source>
        <strain evidence="12">ATCC 56765 / BCRC 32924 / NRRL 11460 / Rut C-30</strain>
    </source>
</reference>
<sequence>MEAYRQYRSLGTRLEAQLQRNRNRRHSTTTTTATDNDNTTPSPHPNTDQTGINDTEASANTTDIEDNDSSSSPPLDHSLSKIGTNLAAALTGIVHKPHPSSSTDGSKVFIVGFEGPNDPLNPRNWSLTKRMLCTINVGIIALVVGMAASIDAAVMKRAAEDFGVSEVAEALATGLFLAGFGFGALIAGPLSETVGRNPVYFGSLAIYMLFLMGAGLSKSLGGQLVCRFFAGFFGESPLSTVGGSIGDLWDPTKRLVAFPIFAATGLMGPVLGPVVGGWISQAHDISWRWTEWVTIIVSGALLISLLLFQPETYEPVLLQWKASHLRRLTNDTRYVSAAEIEHVTFRARMMTAVKRPFIMTIQEPTIMLWTGYLTVVYLMLFGFLDGYTFVFQETYNLSDGITGTIFVGIGVGLVLSSAVLTPLLYKWAKQELSKIHGSSEPARIPPEFFLWYALIGAPAIPISFFWMGWTAYPHISIWSPILASVLFGFGMFSVFVSTYMYLIDTYEVYAASALTMITLVRYVASGGMIEISIPMYENLEIHWALTMLGLIALVFTAVPYAFHRFGPWIRSKSRFAKPK</sequence>
<feature type="transmembrane region" description="Helical" evidence="9">
    <location>
        <begin position="541"/>
        <end position="562"/>
    </location>
</feature>
<comment type="subcellular location">
    <subcellularLocation>
        <location evidence="2">Cell membrane</location>
    </subcellularLocation>
    <subcellularLocation>
        <location evidence="1">Membrane</location>
        <topology evidence="1">Multi-pass membrane protein</topology>
    </subcellularLocation>
</comment>
<evidence type="ECO:0000256" key="9">
    <source>
        <dbReference type="SAM" id="Phobius"/>
    </source>
</evidence>
<dbReference type="GO" id="GO:0005886">
    <property type="term" value="C:plasma membrane"/>
    <property type="evidence" value="ECO:0007669"/>
    <property type="project" value="UniProtKB-SubCell"/>
</dbReference>
<evidence type="ECO:0000256" key="1">
    <source>
        <dbReference type="ARBA" id="ARBA00004141"/>
    </source>
</evidence>
<evidence type="ECO:0000256" key="3">
    <source>
        <dbReference type="ARBA" id="ARBA00008335"/>
    </source>
</evidence>
<feature type="transmembrane region" description="Helical" evidence="9">
    <location>
        <begin position="170"/>
        <end position="187"/>
    </location>
</feature>
<protein>
    <submittedName>
        <fullName evidence="11">MFS general substrate transporter</fullName>
    </submittedName>
</protein>
<dbReference type="HOGENOM" id="CLU_008455_11_1_1"/>
<dbReference type="AlphaFoldDB" id="A0A024S8H6"/>
<keyword evidence="5 9" id="KW-0812">Transmembrane</keyword>
<feature type="transmembrane region" description="Helical" evidence="9">
    <location>
        <begin position="449"/>
        <end position="469"/>
    </location>
</feature>
<feature type="transmembrane region" description="Helical" evidence="9">
    <location>
        <begin position="404"/>
        <end position="428"/>
    </location>
</feature>
<evidence type="ECO:0000313" key="11">
    <source>
        <dbReference type="EMBL" id="ETS00487.1"/>
    </source>
</evidence>
<evidence type="ECO:0000256" key="6">
    <source>
        <dbReference type="ARBA" id="ARBA00022989"/>
    </source>
</evidence>
<feature type="compositionally biased region" description="Low complexity" evidence="8">
    <location>
        <begin position="28"/>
        <end position="40"/>
    </location>
</feature>
<dbReference type="GO" id="GO:0022857">
    <property type="term" value="F:transmembrane transporter activity"/>
    <property type="evidence" value="ECO:0007669"/>
    <property type="project" value="InterPro"/>
</dbReference>
<dbReference type="Gene3D" id="1.20.1250.20">
    <property type="entry name" value="MFS general substrate transporter like domains"/>
    <property type="match status" value="1"/>
</dbReference>
<keyword evidence="6 9" id="KW-1133">Transmembrane helix</keyword>
<comment type="similarity">
    <text evidence="3">Belongs to the major facilitator superfamily.</text>
</comment>
<dbReference type="InterPro" id="IPR011701">
    <property type="entry name" value="MFS"/>
</dbReference>
<dbReference type="FunFam" id="1.20.1250.20:FF:000082">
    <property type="entry name" value="MFS multidrug transporter, putative"/>
    <property type="match status" value="1"/>
</dbReference>